<sequence length="188" mass="21244">MNKLYLKAAERIGIVEETKLEPTFEEGIKKVEAYRLAVDSALDGLEAMMQPNRLVVETGAIVAPPGQDPHEVMAAACTKLRQYVDSASQVPMTSSIVSRDGRAAIRRIRRFVTVDNQQMKDDMEKVKEGLELMDVARHEASKIQLVIDELPVTIFTNQREVVKFFIQREKYHSTATGILKDLVEKIEK</sequence>
<organism evidence="2 3">
    <name type="scientific">Cylicostephanus goldi</name>
    <name type="common">Nematode worm</name>
    <dbReference type="NCBI Taxonomy" id="71465"/>
    <lineage>
        <taxon>Eukaryota</taxon>
        <taxon>Metazoa</taxon>
        <taxon>Ecdysozoa</taxon>
        <taxon>Nematoda</taxon>
        <taxon>Chromadorea</taxon>
        <taxon>Rhabditida</taxon>
        <taxon>Rhabditina</taxon>
        <taxon>Rhabditomorpha</taxon>
        <taxon>Strongyloidea</taxon>
        <taxon>Strongylidae</taxon>
        <taxon>Cylicostephanus</taxon>
    </lineage>
</organism>
<dbReference type="Proteomes" id="UP000271889">
    <property type="component" value="Unassembled WGS sequence"/>
</dbReference>
<evidence type="ECO:0000259" key="1">
    <source>
        <dbReference type="Pfam" id="PF03114"/>
    </source>
</evidence>
<reference evidence="2 3" key="1">
    <citation type="submission" date="2018-11" db="EMBL/GenBank/DDBJ databases">
        <authorList>
            <consortium name="Pathogen Informatics"/>
        </authorList>
    </citation>
    <scope>NUCLEOTIDE SEQUENCE [LARGE SCALE GENOMIC DNA]</scope>
</reference>
<dbReference type="InterPro" id="IPR027267">
    <property type="entry name" value="AH/BAR_dom_sf"/>
</dbReference>
<dbReference type="InterPro" id="IPR004148">
    <property type="entry name" value="BAR_dom"/>
</dbReference>
<feature type="domain" description="BAR" evidence="1">
    <location>
        <begin position="2"/>
        <end position="84"/>
    </location>
</feature>
<evidence type="ECO:0000313" key="2">
    <source>
        <dbReference type="EMBL" id="VDN22238.1"/>
    </source>
</evidence>
<dbReference type="GO" id="GO:0005737">
    <property type="term" value="C:cytoplasm"/>
    <property type="evidence" value="ECO:0007669"/>
    <property type="project" value="InterPro"/>
</dbReference>
<dbReference type="Pfam" id="PF03114">
    <property type="entry name" value="BAR"/>
    <property type="match status" value="1"/>
</dbReference>
<accession>A0A3P7MIG4</accession>
<dbReference type="OrthoDB" id="5793263at2759"/>
<protein>
    <recommendedName>
        <fullName evidence="1">BAR domain-containing protein</fullName>
    </recommendedName>
</protein>
<name>A0A3P7MIG4_CYLGO</name>
<keyword evidence="3" id="KW-1185">Reference proteome</keyword>
<gene>
    <name evidence="2" type="ORF">CGOC_LOCUS9252</name>
</gene>
<proteinExistence type="predicted"/>
<dbReference type="EMBL" id="UYRV01106318">
    <property type="protein sequence ID" value="VDN22238.1"/>
    <property type="molecule type" value="Genomic_DNA"/>
</dbReference>
<evidence type="ECO:0000313" key="3">
    <source>
        <dbReference type="Proteomes" id="UP000271889"/>
    </source>
</evidence>
<dbReference type="Gene3D" id="1.20.1270.60">
    <property type="entry name" value="Arfaptin homology (AH) domain/BAR domain"/>
    <property type="match status" value="1"/>
</dbReference>
<dbReference type="AlphaFoldDB" id="A0A3P7MIG4"/>